<evidence type="ECO:0000259" key="9">
    <source>
        <dbReference type="Pfam" id="PF08335"/>
    </source>
</evidence>
<dbReference type="Gene3D" id="3.30.460.10">
    <property type="entry name" value="Beta Polymerase, domain 2"/>
    <property type="match status" value="2"/>
</dbReference>
<evidence type="ECO:0000256" key="1">
    <source>
        <dbReference type="ARBA" id="ARBA00022679"/>
    </source>
</evidence>
<dbReference type="Pfam" id="PF03710">
    <property type="entry name" value="GlnE"/>
    <property type="match status" value="2"/>
</dbReference>
<feature type="domain" description="PII-uridylyltransferase/Glutamine-synthetase adenylyltransferase" evidence="9">
    <location>
        <begin position="861"/>
        <end position="930"/>
    </location>
</feature>
<evidence type="ECO:0000256" key="2">
    <source>
        <dbReference type="ARBA" id="ARBA00022695"/>
    </source>
</evidence>
<feature type="domain" description="Glutamate-ammonia ligase adenylyltransferase repeated" evidence="8">
    <location>
        <begin position="39"/>
        <end position="287"/>
    </location>
</feature>
<sequence>MPVSFIKDTHLAAQSEADRQWLVQTIACSEKSQCDLAPIIDLFALSPYARRVCQQYAEVLDFLVEHHLSMTSNDNPEGFLDDIRTTIAPRVAGLTNEVETMRHLRIIRHSFAAVIIYRDFILKQPIQDSLEQVSELADSLITAAYDWQYQQLTERYGTPQGAHGPQPMCILAMGKLGGRELNFSSDIDLIFAYPAKGETSGGRKVVENQQFFTRLAQKLIHLLDTVTADGFVYRVDMRLRPFGESGPLVANFSALEDYYQEQGRDWERYAMLKARVLNSASTYTEQLQKMLKPFVYRRYVDFTALESLRTMKQLIETEVRRKRLKNNIKLGAGGIREVEFFVQSMQVIHAGKHPLLQTASLIQAFNGLVNTELLDSETANSLMSDYYRLRKVEHCIQQIDDQQTQQLPDDAINQDRLCHLMACPDWNSLLDIVHRSLERVHAYFADLIAAPEQEIDQADPLYTLAEDMWTLSLDSDEWQSMVANHISCVDFDLLYIDISQLKQRIAKQPIGQRGHRTLSRLLPAILFDLLNFNNPQLRLAHIAPTLISITGRTAYLDLLLENHQARTQLLELTAKSDWIAEQIARFPLLLDELLDPVYLTTQLTDIEAIRVDLKGQLQQSLLRIEPTDLEALMNAWRQFKLCQQLIIGAADLCDTLATNFVSDHLTALAEVILDSAICAAWRDISVRFGEPQGKTIADSGLLVVAYGKFGGLELGYGSDLDLVFLHDADRNTMTNGEKSVSASQFYAKVVQRVMHMLSTPMQLGKAYDIDLRLRPDGNSGLLCSNIVSFADYQANNAWTWEHQALVRARPVWGQMELQKRFNSIRHEVLAIPRDLASLRRDVVDMRVKMRQHLLKQAPDAVDLKQAEGGITDIEFLVQYWVLGYANTHAGLTQWPDNLRILDALATTALVTETDVMKLQNAYLSMRQAIHEGNLQNLALVADTEQLHQLRQYVKQVFSQHLEL</sequence>
<dbReference type="PANTHER" id="PTHR30621">
    <property type="entry name" value="GLUTAMINE SYNTHETASE ADENYLYLTRANSFERASE"/>
    <property type="match status" value="1"/>
</dbReference>
<dbReference type="InterPro" id="IPR043519">
    <property type="entry name" value="NT_sf"/>
</dbReference>
<dbReference type="RefSeq" id="WP_289363683.1">
    <property type="nucleotide sequence ID" value="NZ_JAUCBP010000002.1"/>
</dbReference>
<dbReference type="EC" id="2.7.7.42" evidence="7"/>
<comment type="function">
    <text evidence="7">Involved in the regulation of glutamine synthetase GlnA, a key enzyme in the process to assimilate ammonia. When cellular nitrogen levels are high, the C-terminal adenylyl transferase (AT) inactivates GlnA by covalent transfer of an adenylyl group from ATP to specific tyrosine residue of GlnA, thus reducing its activity. Conversely, when nitrogen levels are low, the N-terminal adenylyl removase (AR) activates GlnA by removing the adenylyl group by phosphorolysis, increasing its activity. The regulatory region of GlnE binds the signal transduction protein PII (GlnB) which indicates the nitrogen status of the cell.</text>
</comment>
<dbReference type="EMBL" id="JAUCBP010000002">
    <property type="protein sequence ID" value="MDM7859613.1"/>
    <property type="molecule type" value="Genomic_DNA"/>
</dbReference>
<dbReference type="GO" id="GO:0016874">
    <property type="term" value="F:ligase activity"/>
    <property type="evidence" value="ECO:0007669"/>
    <property type="project" value="UniProtKB-KW"/>
</dbReference>
<feature type="region of interest" description="Adenylyl removase" evidence="7">
    <location>
        <begin position="1"/>
        <end position="452"/>
    </location>
</feature>
<comment type="catalytic activity">
    <reaction evidence="7">
        <text>[glutamine synthetase]-O(4)-(5'-adenylyl)-L-tyrosine + phosphate = [glutamine synthetase]-L-tyrosine + ADP</text>
        <dbReference type="Rhea" id="RHEA:43716"/>
        <dbReference type="Rhea" id="RHEA-COMP:10660"/>
        <dbReference type="Rhea" id="RHEA-COMP:10661"/>
        <dbReference type="ChEBI" id="CHEBI:43474"/>
        <dbReference type="ChEBI" id="CHEBI:46858"/>
        <dbReference type="ChEBI" id="CHEBI:83624"/>
        <dbReference type="ChEBI" id="CHEBI:456216"/>
        <dbReference type="EC" id="2.7.7.89"/>
    </reaction>
</comment>
<keyword evidence="1 7" id="KW-0808">Transferase</keyword>
<dbReference type="GO" id="GO:0008882">
    <property type="term" value="F:[glutamate-ammonia-ligase] adenylyltransferase activity"/>
    <property type="evidence" value="ECO:0007669"/>
    <property type="project" value="UniProtKB-EC"/>
</dbReference>
<dbReference type="InterPro" id="IPR023057">
    <property type="entry name" value="GlnE"/>
</dbReference>
<evidence type="ECO:0000313" key="11">
    <source>
        <dbReference type="Proteomes" id="UP001234343"/>
    </source>
</evidence>
<keyword evidence="11" id="KW-1185">Reference proteome</keyword>
<feature type="domain" description="Glutamate-ammonia ligase adenylyltransferase repeated" evidence="8">
    <location>
        <begin position="567"/>
        <end position="822"/>
    </location>
</feature>
<dbReference type="InterPro" id="IPR013546">
    <property type="entry name" value="PII_UdlTrfase/GS_AdlTrfase"/>
</dbReference>
<name>A0ABT7STU5_9ALTE</name>
<feature type="domain" description="PII-uridylyltransferase/Glutamine-synthetase adenylyltransferase" evidence="9">
    <location>
        <begin position="310"/>
        <end position="448"/>
    </location>
</feature>
<dbReference type="Pfam" id="PF08335">
    <property type="entry name" value="GlnD_UR_UTase"/>
    <property type="match status" value="2"/>
</dbReference>
<protein>
    <recommendedName>
        <fullName evidence="7">Bifunctional glutamine synthetase adenylyltransferase/adenylyl-removing enzyme</fullName>
    </recommendedName>
    <alternativeName>
        <fullName evidence="7">ATP:glutamine synthetase adenylyltransferase</fullName>
    </alternativeName>
    <alternativeName>
        <fullName evidence="7">ATase</fullName>
    </alternativeName>
    <domain>
        <recommendedName>
            <fullName evidence="7">Glutamine synthetase adenylyl-L-tyrosine phosphorylase</fullName>
            <ecNumber evidence="7">2.7.7.89</ecNumber>
        </recommendedName>
        <alternativeName>
            <fullName evidence="7">Adenylyl removase</fullName>
            <shortName evidence="7">AR</shortName>
            <shortName evidence="7">AT-N</shortName>
        </alternativeName>
    </domain>
    <domain>
        <recommendedName>
            <fullName evidence="7">Glutamine synthetase adenylyl transferase</fullName>
            <ecNumber evidence="7">2.7.7.42</ecNumber>
        </recommendedName>
        <alternativeName>
            <fullName evidence="7">Adenylyl transferase</fullName>
            <shortName evidence="7">AT</shortName>
            <shortName evidence="7">AT-C</shortName>
        </alternativeName>
    </domain>
</protein>
<keyword evidence="2 7" id="KW-0548">Nucleotidyltransferase</keyword>
<dbReference type="Proteomes" id="UP001234343">
    <property type="component" value="Unassembled WGS sequence"/>
</dbReference>
<evidence type="ECO:0000256" key="5">
    <source>
        <dbReference type="ARBA" id="ARBA00022842"/>
    </source>
</evidence>
<accession>A0ABT7STU5</accession>
<proteinExistence type="inferred from homology"/>
<evidence type="ECO:0000256" key="4">
    <source>
        <dbReference type="ARBA" id="ARBA00022840"/>
    </source>
</evidence>
<evidence type="ECO:0000256" key="6">
    <source>
        <dbReference type="ARBA" id="ARBA00023268"/>
    </source>
</evidence>
<comment type="similarity">
    <text evidence="7">Belongs to the GlnE family.</text>
</comment>
<comment type="caution">
    <text evidence="10">The sequence shown here is derived from an EMBL/GenBank/DDBJ whole genome shotgun (WGS) entry which is preliminary data.</text>
</comment>
<keyword evidence="4 7" id="KW-0067">ATP-binding</keyword>
<dbReference type="Gene3D" id="1.20.120.330">
    <property type="entry name" value="Nucleotidyltransferases domain 2"/>
    <property type="match status" value="2"/>
</dbReference>
<evidence type="ECO:0000256" key="3">
    <source>
        <dbReference type="ARBA" id="ARBA00022741"/>
    </source>
</evidence>
<reference evidence="10 11" key="1">
    <citation type="submission" date="2023-06" db="EMBL/GenBank/DDBJ databases">
        <title>Alteromonas sp. ASW11-36 isolated from intertidal sand.</title>
        <authorList>
            <person name="Li Y."/>
        </authorList>
    </citation>
    <scope>NUCLEOTIDE SEQUENCE [LARGE SCALE GENOMIC DNA]</scope>
    <source>
        <strain evidence="10 11">ASW11-36</strain>
    </source>
</reference>
<organism evidence="10 11">
    <name type="scientific">Alteromonas arenosi</name>
    <dbReference type="NCBI Taxonomy" id="3055817"/>
    <lineage>
        <taxon>Bacteria</taxon>
        <taxon>Pseudomonadati</taxon>
        <taxon>Pseudomonadota</taxon>
        <taxon>Gammaproteobacteria</taxon>
        <taxon>Alteromonadales</taxon>
        <taxon>Alteromonadaceae</taxon>
        <taxon>Alteromonas/Salinimonas group</taxon>
        <taxon>Alteromonas</taxon>
    </lineage>
</organism>
<dbReference type="Gene3D" id="1.20.120.1510">
    <property type="match status" value="1"/>
</dbReference>
<keyword evidence="3 7" id="KW-0547">Nucleotide-binding</keyword>
<dbReference type="InterPro" id="IPR005190">
    <property type="entry name" value="GlnE_rpt_dom"/>
</dbReference>
<evidence type="ECO:0000256" key="7">
    <source>
        <dbReference type="HAMAP-Rule" id="MF_00802"/>
    </source>
</evidence>
<dbReference type="NCBIfam" id="NF008292">
    <property type="entry name" value="PRK11072.1"/>
    <property type="match status" value="1"/>
</dbReference>
<evidence type="ECO:0000259" key="8">
    <source>
        <dbReference type="Pfam" id="PF03710"/>
    </source>
</evidence>
<keyword evidence="10" id="KW-0436">Ligase</keyword>
<dbReference type="SUPFAM" id="SSF81301">
    <property type="entry name" value="Nucleotidyltransferase"/>
    <property type="match status" value="2"/>
</dbReference>
<dbReference type="GO" id="GO:0047388">
    <property type="term" value="F:[glutamine synthetase]-adenylyl-L-tyrosine phosphorylase activity"/>
    <property type="evidence" value="ECO:0007669"/>
    <property type="project" value="UniProtKB-EC"/>
</dbReference>
<comment type="cofactor">
    <cofactor evidence="7">
        <name>Mg(2+)</name>
        <dbReference type="ChEBI" id="CHEBI:18420"/>
    </cofactor>
</comment>
<gene>
    <name evidence="7 10" type="primary">glnE</name>
    <name evidence="10" type="ORF">QTP81_03200</name>
</gene>
<dbReference type="CDD" id="cd05401">
    <property type="entry name" value="NT_GlnE_GlnD_like"/>
    <property type="match status" value="2"/>
</dbReference>
<feature type="region of interest" description="Adenylyl transferase" evidence="7">
    <location>
        <begin position="465"/>
        <end position="963"/>
    </location>
</feature>
<keyword evidence="6 7" id="KW-0511">Multifunctional enzyme</keyword>
<dbReference type="HAMAP" id="MF_00802">
    <property type="entry name" value="GlnE"/>
    <property type="match status" value="1"/>
</dbReference>
<dbReference type="SUPFAM" id="SSF81593">
    <property type="entry name" value="Nucleotidyltransferase substrate binding subunit/domain"/>
    <property type="match status" value="2"/>
</dbReference>
<keyword evidence="5 7" id="KW-0460">Magnesium</keyword>
<dbReference type="EC" id="2.7.7.89" evidence="7"/>
<evidence type="ECO:0000313" key="10">
    <source>
        <dbReference type="EMBL" id="MDM7859613.1"/>
    </source>
</evidence>
<dbReference type="PANTHER" id="PTHR30621:SF0">
    <property type="entry name" value="BIFUNCTIONAL GLUTAMINE SYNTHETASE ADENYLYLTRANSFERASE_ADENYLYL-REMOVING ENZYME"/>
    <property type="match status" value="1"/>
</dbReference>
<comment type="catalytic activity">
    <reaction evidence="7">
        <text>[glutamine synthetase]-L-tyrosine + ATP = [glutamine synthetase]-O(4)-(5'-adenylyl)-L-tyrosine + diphosphate</text>
        <dbReference type="Rhea" id="RHEA:18589"/>
        <dbReference type="Rhea" id="RHEA-COMP:10660"/>
        <dbReference type="Rhea" id="RHEA-COMP:10661"/>
        <dbReference type="ChEBI" id="CHEBI:30616"/>
        <dbReference type="ChEBI" id="CHEBI:33019"/>
        <dbReference type="ChEBI" id="CHEBI:46858"/>
        <dbReference type="ChEBI" id="CHEBI:83624"/>
        <dbReference type="EC" id="2.7.7.42"/>
    </reaction>
</comment>